<dbReference type="EMBL" id="LASV01000460">
    <property type="protein sequence ID" value="KKA18395.1"/>
    <property type="molecule type" value="Genomic_DNA"/>
</dbReference>
<organism evidence="6 7">
    <name type="scientific">Rasamsonia emersonii (strain ATCC 16479 / CBS 393.64 / IMI 116815)</name>
    <dbReference type="NCBI Taxonomy" id="1408163"/>
    <lineage>
        <taxon>Eukaryota</taxon>
        <taxon>Fungi</taxon>
        <taxon>Dikarya</taxon>
        <taxon>Ascomycota</taxon>
        <taxon>Pezizomycotina</taxon>
        <taxon>Eurotiomycetes</taxon>
        <taxon>Eurotiomycetidae</taxon>
        <taxon>Eurotiales</taxon>
        <taxon>Trichocomaceae</taxon>
        <taxon>Rasamsonia</taxon>
    </lineage>
</organism>
<dbReference type="InterPro" id="IPR045337">
    <property type="entry name" value="MmgE_PrpD_C"/>
</dbReference>
<comment type="similarity">
    <text evidence="1">Belongs to the PrpD family.</text>
</comment>
<keyword evidence="7" id="KW-1185">Reference proteome</keyword>
<gene>
    <name evidence="6" type="ORF">T310_7658</name>
</gene>
<dbReference type="InterPro" id="IPR045336">
    <property type="entry name" value="MmgE_PrpD_N"/>
</dbReference>
<feature type="chain" id="PRO_5002481617" description="MmgE/PrpD family protein" evidence="3">
    <location>
        <begin position="22"/>
        <end position="650"/>
    </location>
</feature>
<evidence type="ECO:0000256" key="1">
    <source>
        <dbReference type="ARBA" id="ARBA00006174"/>
    </source>
</evidence>
<dbReference type="InterPro" id="IPR005656">
    <property type="entry name" value="MmgE_PrpD"/>
</dbReference>
<dbReference type="Pfam" id="PF19305">
    <property type="entry name" value="MmgE_PrpD_C"/>
    <property type="match status" value="1"/>
</dbReference>
<dbReference type="OrthoDB" id="10267976at2759"/>
<evidence type="ECO:0000313" key="6">
    <source>
        <dbReference type="EMBL" id="KKA18395.1"/>
    </source>
</evidence>
<comment type="caution">
    <text evidence="6">The sequence shown here is derived from an EMBL/GenBank/DDBJ whole genome shotgun (WGS) entry which is preliminary data.</text>
</comment>
<dbReference type="Gene3D" id="1.10.4100.10">
    <property type="entry name" value="2-methylcitrate dehydratase PrpD"/>
    <property type="match status" value="1"/>
</dbReference>
<feature type="domain" description="MmgE/PrpD N-terminal" evidence="4">
    <location>
        <begin position="71"/>
        <end position="316"/>
    </location>
</feature>
<dbReference type="PANTHER" id="PTHR16943:SF8">
    <property type="entry name" value="2-METHYLCITRATE DEHYDRATASE"/>
    <property type="match status" value="1"/>
</dbReference>
<protein>
    <recommendedName>
        <fullName evidence="8">MmgE/PrpD family protein</fullName>
    </recommendedName>
</protein>
<evidence type="ECO:0000259" key="4">
    <source>
        <dbReference type="Pfam" id="PF03972"/>
    </source>
</evidence>
<feature type="region of interest" description="Disordered" evidence="2">
    <location>
        <begin position="38"/>
        <end position="66"/>
    </location>
</feature>
<keyword evidence="3" id="KW-0732">Signal</keyword>
<feature type="signal peptide" evidence="3">
    <location>
        <begin position="1"/>
        <end position="21"/>
    </location>
</feature>
<dbReference type="GO" id="GO:0016829">
    <property type="term" value="F:lyase activity"/>
    <property type="evidence" value="ECO:0007669"/>
    <property type="project" value="InterPro"/>
</dbReference>
<dbReference type="InterPro" id="IPR036148">
    <property type="entry name" value="MmgE/PrpD_sf"/>
</dbReference>
<dbReference type="Proteomes" id="UP000053958">
    <property type="component" value="Unassembled WGS sequence"/>
</dbReference>
<name>A0A0F4YJV2_RASE3</name>
<dbReference type="GeneID" id="25319928"/>
<sequence>MYPIQLLFSVSLHMYIISTTSQSTGYSKEKMTTTAAVAGSEIKAEEDRSLPPRQSESDDNDNNKIPNITRSLASFVAETTPRQIPDHVKDWLKSLLLDYVGVTAYAAARAESSGPFFDAVRTLYPGVEAVNGNRSCTVFGRRSTWLPQAAALLNGAFAHSLDFDDTHMGAVVHPGVTVISAALAEGELRAADGATFLAALAVGYEVVCRLGLGLGTGGFERGFHNTSTAGIFGAIAAICKLRGLDAATVEGAFGIGGSKAAGSMQYLQNGEWNKRLHPGFAAHDAFLCVALAQAGVLGAERAIEGDHGFLRAYTSRDISRRDLERIVDGLGSQWTLMETAIKPYPACRCAHSGIDLSAALRLSPKNQLQLQHIESLRLDLSPSFYNLVGEPLPNKIHPANIVDAHFSAYYHVAVAWLYGAQTGWAVYDHLQDERVHALTERITITQDSPELTTPLQARLTVRYVDGSEESKFQEAPLGEPSLNPIPAGVIENKFHSLVDPVFGEDRARRIKEVVEGLSSEEGSTAVTVKDLMGLVRSSLKQSSIQDSTYPTVNCILSQYITHAVSSNQSIINQDSVYLSRNNNTCATCATTHLVGSIHVARRKLCSHKEYTFLKKEYTSPSPRSQGTYILTVKLTPSQNVKLGSAAERRE</sequence>
<dbReference type="STRING" id="1408163.A0A0F4YJV2"/>
<evidence type="ECO:0000313" key="7">
    <source>
        <dbReference type="Proteomes" id="UP000053958"/>
    </source>
</evidence>
<accession>A0A0F4YJV2</accession>
<feature type="domain" description="MmgE/PrpD C-terminal" evidence="5">
    <location>
        <begin position="344"/>
        <end position="517"/>
    </location>
</feature>
<dbReference type="PANTHER" id="PTHR16943">
    <property type="entry name" value="2-METHYLCITRATE DEHYDRATASE-RELATED"/>
    <property type="match status" value="1"/>
</dbReference>
<proteinExistence type="inferred from homology"/>
<dbReference type="Pfam" id="PF03972">
    <property type="entry name" value="MmgE_PrpD_N"/>
    <property type="match status" value="1"/>
</dbReference>
<evidence type="ECO:0000259" key="5">
    <source>
        <dbReference type="Pfam" id="PF19305"/>
    </source>
</evidence>
<dbReference type="InterPro" id="IPR042183">
    <property type="entry name" value="MmgE/PrpD_sf_1"/>
</dbReference>
<evidence type="ECO:0008006" key="8">
    <source>
        <dbReference type="Google" id="ProtNLM"/>
    </source>
</evidence>
<dbReference type="SUPFAM" id="SSF103378">
    <property type="entry name" value="2-methylcitrate dehydratase PrpD"/>
    <property type="match status" value="1"/>
</dbReference>
<evidence type="ECO:0000256" key="3">
    <source>
        <dbReference type="SAM" id="SignalP"/>
    </source>
</evidence>
<dbReference type="RefSeq" id="XP_013325007.1">
    <property type="nucleotide sequence ID" value="XM_013469553.1"/>
</dbReference>
<reference evidence="6 7" key="1">
    <citation type="submission" date="2015-04" db="EMBL/GenBank/DDBJ databases">
        <authorList>
            <person name="Heijne W.H."/>
            <person name="Fedorova N.D."/>
            <person name="Nierman W.C."/>
            <person name="Vollebregt A.W."/>
            <person name="Zhao Z."/>
            <person name="Wu L."/>
            <person name="Kumar M."/>
            <person name="Stam H."/>
            <person name="van den Berg M.A."/>
            <person name="Pel H.J."/>
        </authorList>
    </citation>
    <scope>NUCLEOTIDE SEQUENCE [LARGE SCALE GENOMIC DNA]</scope>
    <source>
        <strain evidence="6 7">CBS 393.64</strain>
    </source>
</reference>
<evidence type="ECO:0000256" key="2">
    <source>
        <dbReference type="SAM" id="MobiDB-lite"/>
    </source>
</evidence>
<dbReference type="AlphaFoldDB" id="A0A0F4YJV2"/>